<proteinExistence type="predicted"/>
<gene>
    <name evidence="2" type="ORF">HMF3257_34620</name>
</gene>
<dbReference type="EMBL" id="QLII01000001">
    <property type="protein sequence ID" value="RAI77954.1"/>
    <property type="molecule type" value="Genomic_DNA"/>
</dbReference>
<feature type="compositionally biased region" description="Low complexity" evidence="1">
    <location>
        <begin position="63"/>
        <end position="72"/>
    </location>
</feature>
<dbReference type="AlphaFoldDB" id="A0A327NVT9"/>
<dbReference type="Proteomes" id="UP000249016">
    <property type="component" value="Unassembled WGS sequence"/>
</dbReference>
<feature type="compositionally biased region" description="Polar residues" evidence="1">
    <location>
        <begin position="45"/>
        <end position="60"/>
    </location>
</feature>
<name>A0A327NVT9_9BACT</name>
<organism evidence="2 3">
    <name type="scientific">Spirosoma telluris</name>
    <dbReference type="NCBI Taxonomy" id="2183553"/>
    <lineage>
        <taxon>Bacteria</taxon>
        <taxon>Pseudomonadati</taxon>
        <taxon>Bacteroidota</taxon>
        <taxon>Cytophagia</taxon>
        <taxon>Cytophagales</taxon>
        <taxon>Cytophagaceae</taxon>
        <taxon>Spirosoma</taxon>
    </lineage>
</organism>
<evidence type="ECO:0000256" key="1">
    <source>
        <dbReference type="SAM" id="MobiDB-lite"/>
    </source>
</evidence>
<comment type="caution">
    <text evidence="2">The sequence shown here is derived from an EMBL/GenBank/DDBJ whole genome shotgun (WGS) entry which is preliminary data.</text>
</comment>
<accession>A0A327NVT9</accession>
<reference evidence="2 3" key="1">
    <citation type="submission" date="2018-06" db="EMBL/GenBank/DDBJ databases">
        <title>Spirosoma sp. HMF3257 Genome sequencing and assembly.</title>
        <authorList>
            <person name="Kang H."/>
            <person name="Cha I."/>
            <person name="Kim H."/>
            <person name="Kang J."/>
            <person name="Joh K."/>
        </authorList>
    </citation>
    <scope>NUCLEOTIDE SEQUENCE [LARGE SCALE GENOMIC DNA]</scope>
    <source>
        <strain evidence="2 3">HMF3257</strain>
    </source>
</reference>
<evidence type="ECO:0000313" key="2">
    <source>
        <dbReference type="EMBL" id="RAI77954.1"/>
    </source>
</evidence>
<sequence length="169" mass="18961">MGVLSRDYSNYPDSMKLNQKSTKRWVANVLMALTLVSFQACNSHSDQSKTENALEQTGDSVETDAQQTAADFQQERDEVVADLEHQQEELDQEIEQLKAKIKGQSAKTSSALKRQLADLDNEHRDLAKDIDIAKNATEDAWQEIKADFKKAGRTLGNSFEDAGEQLKNQ</sequence>
<keyword evidence="3" id="KW-1185">Reference proteome</keyword>
<evidence type="ECO:0000313" key="3">
    <source>
        <dbReference type="Proteomes" id="UP000249016"/>
    </source>
</evidence>
<feature type="region of interest" description="Disordered" evidence="1">
    <location>
        <begin position="45"/>
        <end position="75"/>
    </location>
</feature>
<protein>
    <submittedName>
        <fullName evidence="2">Uncharacterized protein</fullName>
    </submittedName>
</protein>